<proteinExistence type="predicted"/>
<sequence length="101" mass="11802">MMELLAKSIFDGMKMAQYQDIPIVKDMECPDCHQSDVGGFFHERAKPIGWCDTQTGFMGVFECPRCFSKFRCHISTTGRYNEDTFYSDFALVHYMYNELIK</sequence>
<evidence type="ECO:0000313" key="1">
    <source>
        <dbReference type="EMBL" id="DAD87499.1"/>
    </source>
</evidence>
<organism evidence="1">
    <name type="scientific">Siphoviridae sp. ctAUQ2</name>
    <dbReference type="NCBI Taxonomy" id="2826182"/>
    <lineage>
        <taxon>Viruses</taxon>
        <taxon>Duplodnaviria</taxon>
        <taxon>Heunggongvirae</taxon>
        <taxon>Uroviricota</taxon>
        <taxon>Caudoviricetes</taxon>
    </lineage>
</organism>
<protein>
    <submittedName>
        <fullName evidence="1">Chromatin protein</fullName>
    </submittedName>
</protein>
<dbReference type="EMBL" id="BK015022">
    <property type="protein sequence ID" value="DAD87499.1"/>
    <property type="molecule type" value="Genomic_DNA"/>
</dbReference>
<accession>A0A8S5N044</accession>
<reference evidence="1" key="1">
    <citation type="journal article" date="2021" name="Proc. Natl. Acad. Sci. U.S.A.">
        <title>A Catalog of Tens of Thousands of Viruses from Human Metagenomes Reveals Hidden Associations with Chronic Diseases.</title>
        <authorList>
            <person name="Tisza M.J."/>
            <person name="Buck C.B."/>
        </authorList>
    </citation>
    <scope>NUCLEOTIDE SEQUENCE</scope>
    <source>
        <strain evidence="1">CtAUQ2</strain>
    </source>
</reference>
<name>A0A8S5N044_9CAUD</name>